<evidence type="ECO:0000256" key="1">
    <source>
        <dbReference type="SAM" id="Phobius"/>
    </source>
</evidence>
<accession>A0A6J4H7A7</accession>
<keyword evidence="1" id="KW-1133">Transmembrane helix</keyword>
<gene>
    <name evidence="2" type="ORF">AVDCRST_MAG93-128</name>
</gene>
<feature type="transmembrane region" description="Helical" evidence="1">
    <location>
        <begin position="9"/>
        <end position="26"/>
    </location>
</feature>
<keyword evidence="1" id="KW-0812">Transmembrane</keyword>
<dbReference type="AlphaFoldDB" id="A0A6J4H7A7"/>
<organism evidence="2">
    <name type="scientific">uncultured Chloroflexia bacterium</name>
    <dbReference type="NCBI Taxonomy" id="1672391"/>
    <lineage>
        <taxon>Bacteria</taxon>
        <taxon>Bacillati</taxon>
        <taxon>Chloroflexota</taxon>
        <taxon>Chloroflexia</taxon>
        <taxon>environmental samples</taxon>
    </lineage>
</organism>
<proteinExistence type="predicted"/>
<name>A0A6J4H7A7_9CHLR</name>
<dbReference type="EMBL" id="CADCTR010000041">
    <property type="protein sequence ID" value="CAA9213430.1"/>
    <property type="molecule type" value="Genomic_DNA"/>
</dbReference>
<keyword evidence="1" id="KW-0472">Membrane</keyword>
<sequence>MTLGTHRHWLRPAVILVAMLVFMLVFRQRTTPVQLASPQALNSFAEALPTAAVVLPSIEDAPPMTAGNNASRPTTAITAHTRIYTGAGTYTTEDVASLAEPIEAAISYVHERTGLALSQPVNVVFDRRPGACGLDAAAFTNVRTMFLYACRDIPQGRAVNILAHEVVHQLAHDRYGAAHMQADIILSEGLATWGAGRYWLGGAPSFRDFVAENYRGNLLPLDTDSRGASTATMNQLYYQWASFVEWIRATHGTAAFDNLYGGGTGRQPGTAPYADVLGVSLRDAETAWQAWLDQPAP</sequence>
<evidence type="ECO:0000313" key="2">
    <source>
        <dbReference type="EMBL" id="CAA9213430.1"/>
    </source>
</evidence>
<protein>
    <submittedName>
        <fullName evidence="2">Uncharacterized protein</fullName>
    </submittedName>
</protein>
<reference evidence="2" key="1">
    <citation type="submission" date="2020-02" db="EMBL/GenBank/DDBJ databases">
        <authorList>
            <person name="Meier V. D."/>
        </authorList>
    </citation>
    <scope>NUCLEOTIDE SEQUENCE</scope>
    <source>
        <strain evidence="2">AVDCRST_MAG93</strain>
    </source>
</reference>